<evidence type="ECO:0000313" key="1">
    <source>
        <dbReference type="EMBL" id="KAK3579206.1"/>
    </source>
</evidence>
<sequence length="156" mass="17433">MSGNSKSMENQAKFCQGRVGMVEKQFGLLCHTLGSITRKTARLRDKGDLFSKQLLKYAESETISHSSKVGVIRFAESIAAIQDYRQAEVQRLDAKVVMPLSTYGNKCKEIKNGIKNEMKALSKEKKMAGKLDKVRQKTPGDAQLIIVMIYKAFVSL</sequence>
<reference evidence="1" key="3">
    <citation type="submission" date="2023-05" db="EMBL/GenBank/DDBJ databases">
        <authorList>
            <person name="Smith C.H."/>
        </authorList>
    </citation>
    <scope>NUCLEOTIDE SEQUENCE</scope>
    <source>
        <strain evidence="1">CHS0354</strain>
        <tissue evidence="1">Mantle</tissue>
    </source>
</reference>
<reference evidence="1" key="1">
    <citation type="journal article" date="2021" name="Genome Biol. Evol.">
        <title>A High-Quality Reference Genome for a Parasitic Bivalve with Doubly Uniparental Inheritance (Bivalvia: Unionida).</title>
        <authorList>
            <person name="Smith C.H."/>
        </authorList>
    </citation>
    <scope>NUCLEOTIDE SEQUENCE</scope>
    <source>
        <strain evidence="1">CHS0354</strain>
    </source>
</reference>
<dbReference type="GO" id="GO:0035869">
    <property type="term" value="C:ciliary transition zone"/>
    <property type="evidence" value="ECO:0007669"/>
    <property type="project" value="TreeGrafter"/>
</dbReference>
<dbReference type="PANTHER" id="PTHR21223">
    <property type="entry name" value="CBY1-INTERACTING BAR DOMAIN-CONTAINING PROTEIN HOMOLOG"/>
    <property type="match status" value="1"/>
</dbReference>
<dbReference type="AlphaFoldDB" id="A0AAE0RTA0"/>
<dbReference type="InterPro" id="IPR009602">
    <property type="entry name" value="CBAR/FAM92"/>
</dbReference>
<name>A0AAE0RTA0_9BIVA</name>
<evidence type="ECO:0000313" key="2">
    <source>
        <dbReference type="Proteomes" id="UP001195483"/>
    </source>
</evidence>
<reference evidence="1" key="2">
    <citation type="journal article" date="2021" name="Genome Biol. Evol.">
        <title>Developing a high-quality reference genome for a parasitic bivalve with doubly uniparental inheritance (Bivalvia: Unionida).</title>
        <authorList>
            <person name="Smith C.H."/>
        </authorList>
    </citation>
    <scope>NUCLEOTIDE SEQUENCE</scope>
    <source>
        <strain evidence="1">CHS0354</strain>
        <tissue evidence="1">Mantle</tissue>
    </source>
</reference>
<dbReference type="Proteomes" id="UP001195483">
    <property type="component" value="Unassembled WGS sequence"/>
</dbReference>
<dbReference type="PANTHER" id="PTHR21223:SF2">
    <property type="entry name" value="CBY1-INTERACTING BAR DOMAIN-CONTAINING PROTEIN HOMOLOG"/>
    <property type="match status" value="1"/>
</dbReference>
<keyword evidence="2" id="KW-1185">Reference proteome</keyword>
<dbReference type="EMBL" id="JAEAOA010001383">
    <property type="protein sequence ID" value="KAK3579206.1"/>
    <property type="molecule type" value="Genomic_DNA"/>
</dbReference>
<gene>
    <name evidence="1" type="ORF">CHS0354_022749</name>
</gene>
<accession>A0AAE0RTA0</accession>
<dbReference type="InterPro" id="IPR027267">
    <property type="entry name" value="AH/BAR_dom_sf"/>
</dbReference>
<proteinExistence type="predicted"/>
<protein>
    <submittedName>
        <fullName evidence="1">Uncharacterized protein</fullName>
    </submittedName>
</protein>
<dbReference type="Gene3D" id="1.20.1270.60">
    <property type="entry name" value="Arfaptin homology (AH) domain/BAR domain"/>
    <property type="match status" value="1"/>
</dbReference>
<comment type="caution">
    <text evidence="1">The sequence shown here is derived from an EMBL/GenBank/DDBJ whole genome shotgun (WGS) entry which is preliminary data.</text>
</comment>
<dbReference type="GO" id="GO:0060271">
    <property type="term" value="P:cilium assembly"/>
    <property type="evidence" value="ECO:0007669"/>
    <property type="project" value="TreeGrafter"/>
</dbReference>
<organism evidence="1 2">
    <name type="scientific">Potamilus streckersoni</name>
    <dbReference type="NCBI Taxonomy" id="2493646"/>
    <lineage>
        <taxon>Eukaryota</taxon>
        <taxon>Metazoa</taxon>
        <taxon>Spiralia</taxon>
        <taxon>Lophotrochozoa</taxon>
        <taxon>Mollusca</taxon>
        <taxon>Bivalvia</taxon>
        <taxon>Autobranchia</taxon>
        <taxon>Heteroconchia</taxon>
        <taxon>Palaeoheterodonta</taxon>
        <taxon>Unionida</taxon>
        <taxon>Unionoidea</taxon>
        <taxon>Unionidae</taxon>
        <taxon>Ambleminae</taxon>
        <taxon>Lampsilini</taxon>
        <taxon>Potamilus</taxon>
    </lineage>
</organism>
<dbReference type="Pfam" id="PF06730">
    <property type="entry name" value="FAM92"/>
    <property type="match status" value="1"/>
</dbReference>
<dbReference type="GO" id="GO:0036064">
    <property type="term" value="C:ciliary basal body"/>
    <property type="evidence" value="ECO:0007669"/>
    <property type="project" value="TreeGrafter"/>
</dbReference>